<evidence type="ECO:0000313" key="3">
    <source>
        <dbReference type="Proteomes" id="UP001432166"/>
    </source>
</evidence>
<protein>
    <submittedName>
        <fullName evidence="2">Uncharacterized protein</fullName>
    </submittedName>
</protein>
<dbReference type="Proteomes" id="UP001432166">
    <property type="component" value="Chromosome"/>
</dbReference>
<dbReference type="EMBL" id="CP108133">
    <property type="protein sequence ID" value="WTP46867.1"/>
    <property type="molecule type" value="Genomic_DNA"/>
</dbReference>
<proteinExistence type="predicted"/>
<reference evidence="2" key="1">
    <citation type="submission" date="2022-10" db="EMBL/GenBank/DDBJ databases">
        <title>The complete genomes of actinobacterial strains from the NBC collection.</title>
        <authorList>
            <person name="Joergensen T.S."/>
            <person name="Alvarez Arevalo M."/>
            <person name="Sterndorff E.B."/>
            <person name="Faurdal D."/>
            <person name="Vuksanovic O."/>
            <person name="Mourched A.-S."/>
            <person name="Charusanti P."/>
            <person name="Shaw S."/>
            <person name="Blin K."/>
            <person name="Weber T."/>
        </authorList>
    </citation>
    <scope>NUCLEOTIDE SEQUENCE</scope>
    <source>
        <strain evidence="2">NBC_00189</strain>
    </source>
</reference>
<accession>A0ABZ1JYA9</accession>
<evidence type="ECO:0000313" key="2">
    <source>
        <dbReference type="EMBL" id="WTP54675.1"/>
    </source>
</evidence>
<evidence type="ECO:0000313" key="1">
    <source>
        <dbReference type="EMBL" id="WTP46867.1"/>
    </source>
</evidence>
<keyword evidence="3" id="KW-1185">Reference proteome</keyword>
<dbReference type="EMBL" id="CP108133">
    <property type="protein sequence ID" value="WTP54675.1"/>
    <property type="molecule type" value="Genomic_DNA"/>
</dbReference>
<gene>
    <name evidence="1" type="ORF">OG288_00040</name>
    <name evidence="2" type="ORF">OG288_44170</name>
</gene>
<name>A0ABZ1JYA9_9ACTN</name>
<sequence length="125" mass="13189">MTGTELIVAALAAGAGAGITEGTTGVVGEAYRDLWQRLRSRFAAQGNGVVTVLNPPAEADEAALAEWQNLMASAIRESRAFEDDEICQRALQVCEALTPSGRGSTVITQSKGVYSGDYGIQNNHF</sequence>
<organism evidence="2 3">
    <name type="scientific">Streptomyces tauricus</name>
    <dbReference type="NCBI Taxonomy" id="68274"/>
    <lineage>
        <taxon>Bacteria</taxon>
        <taxon>Bacillati</taxon>
        <taxon>Actinomycetota</taxon>
        <taxon>Actinomycetes</taxon>
        <taxon>Kitasatosporales</taxon>
        <taxon>Streptomycetaceae</taxon>
        <taxon>Streptomyces</taxon>
        <taxon>Streptomyces aurantiacus group</taxon>
    </lineage>
</organism>
<dbReference type="RefSeq" id="WP_328936266.1">
    <property type="nucleotide sequence ID" value="NZ_CP108133.1"/>
</dbReference>